<evidence type="ECO:0000259" key="2">
    <source>
        <dbReference type="Pfam" id="PF20415"/>
    </source>
</evidence>
<dbReference type="Pfam" id="PF20415">
    <property type="entry name" value="DUF6699"/>
    <property type="match status" value="1"/>
</dbReference>
<gene>
    <name evidence="3" type="ORF">K435DRAFT_859091</name>
</gene>
<dbReference type="InterPro" id="IPR046522">
    <property type="entry name" value="DUF6699"/>
</dbReference>
<name>A0A4S8M2M0_DENBC</name>
<reference evidence="3 4" key="1">
    <citation type="journal article" date="2019" name="Nat. Ecol. Evol.">
        <title>Megaphylogeny resolves global patterns of mushroom evolution.</title>
        <authorList>
            <person name="Varga T."/>
            <person name="Krizsan K."/>
            <person name="Foldi C."/>
            <person name="Dima B."/>
            <person name="Sanchez-Garcia M."/>
            <person name="Sanchez-Ramirez S."/>
            <person name="Szollosi G.J."/>
            <person name="Szarkandi J.G."/>
            <person name="Papp V."/>
            <person name="Albert L."/>
            <person name="Andreopoulos W."/>
            <person name="Angelini C."/>
            <person name="Antonin V."/>
            <person name="Barry K.W."/>
            <person name="Bougher N.L."/>
            <person name="Buchanan P."/>
            <person name="Buyck B."/>
            <person name="Bense V."/>
            <person name="Catcheside P."/>
            <person name="Chovatia M."/>
            <person name="Cooper J."/>
            <person name="Damon W."/>
            <person name="Desjardin D."/>
            <person name="Finy P."/>
            <person name="Geml J."/>
            <person name="Haridas S."/>
            <person name="Hughes K."/>
            <person name="Justo A."/>
            <person name="Karasinski D."/>
            <person name="Kautmanova I."/>
            <person name="Kiss B."/>
            <person name="Kocsube S."/>
            <person name="Kotiranta H."/>
            <person name="LaButti K.M."/>
            <person name="Lechner B.E."/>
            <person name="Liimatainen K."/>
            <person name="Lipzen A."/>
            <person name="Lukacs Z."/>
            <person name="Mihaltcheva S."/>
            <person name="Morgado L.N."/>
            <person name="Niskanen T."/>
            <person name="Noordeloos M.E."/>
            <person name="Ohm R.A."/>
            <person name="Ortiz-Santana B."/>
            <person name="Ovrebo C."/>
            <person name="Racz N."/>
            <person name="Riley R."/>
            <person name="Savchenko A."/>
            <person name="Shiryaev A."/>
            <person name="Soop K."/>
            <person name="Spirin V."/>
            <person name="Szebenyi C."/>
            <person name="Tomsovsky M."/>
            <person name="Tulloss R.E."/>
            <person name="Uehling J."/>
            <person name="Grigoriev I.V."/>
            <person name="Vagvolgyi C."/>
            <person name="Papp T."/>
            <person name="Martin F.M."/>
            <person name="Miettinen O."/>
            <person name="Hibbett D.S."/>
            <person name="Nagy L.G."/>
        </authorList>
    </citation>
    <scope>NUCLEOTIDE SEQUENCE [LARGE SCALE GENOMIC DNA]</scope>
    <source>
        <strain evidence="3 4">CBS 962.96</strain>
    </source>
</reference>
<feature type="domain" description="DUF6699" evidence="2">
    <location>
        <begin position="333"/>
        <end position="469"/>
    </location>
</feature>
<protein>
    <recommendedName>
        <fullName evidence="2">DUF6699 domain-containing protein</fullName>
    </recommendedName>
</protein>
<dbReference type="AlphaFoldDB" id="A0A4S8M2M0"/>
<sequence>MYKTIGGFPHTPKIPNQDLPPSPSPVYPNTRHHHEYGSFTAPFPSTIPLRATTPLRASTPAPEHTRARRDSSSSRSQEQHTRMRATSGPNKAPLKSILKKTGASVVNIFRSSSRADITRNSAAPVPILDYKDFAPIPVEPPRSRGRTPVPVPVSNHHQTLAPSTIIDHVRPPSSAHRSRSRDHSSSRSAVDGSKLHRSYSQQHKYPGKPLMSSDSGASSDHEYVLNAHRSGKHHSKHHTRSRSSVTSSSDSGHMSDTVTSFKVKAIDNTPDVRHRSRRLPSITNSRAPLPPSHPFGGYGDIQKVRTKSEVISLNWPLMEQSRVHKIRQALPIYFDVAFEPWYSVQVWLPSEKRPKNFFPQHEDMSASSHCVLTKMNISCDIMGMWPVTVERQDGIRCIDIFDAIYKTYAKPITEKEKVILGAEILARSEIAFRQRIKDSPGLPYIHERQGMLRVDTLINKRIFGGLVQDGNEEDWKLILKDPRQT</sequence>
<keyword evidence="4" id="KW-1185">Reference proteome</keyword>
<evidence type="ECO:0000256" key="1">
    <source>
        <dbReference type="SAM" id="MobiDB-lite"/>
    </source>
</evidence>
<feature type="compositionally biased region" description="Basic residues" evidence="1">
    <location>
        <begin position="229"/>
        <end position="241"/>
    </location>
</feature>
<evidence type="ECO:0000313" key="4">
    <source>
        <dbReference type="Proteomes" id="UP000297245"/>
    </source>
</evidence>
<dbReference type="OrthoDB" id="2970175at2759"/>
<accession>A0A4S8M2M0</accession>
<feature type="region of interest" description="Disordered" evidence="1">
    <location>
        <begin position="154"/>
        <end position="300"/>
    </location>
</feature>
<feature type="compositionally biased region" description="Basic and acidic residues" evidence="1">
    <location>
        <begin position="63"/>
        <end position="81"/>
    </location>
</feature>
<organism evidence="3 4">
    <name type="scientific">Dendrothele bispora (strain CBS 962.96)</name>
    <dbReference type="NCBI Taxonomy" id="1314807"/>
    <lineage>
        <taxon>Eukaryota</taxon>
        <taxon>Fungi</taxon>
        <taxon>Dikarya</taxon>
        <taxon>Basidiomycota</taxon>
        <taxon>Agaricomycotina</taxon>
        <taxon>Agaricomycetes</taxon>
        <taxon>Agaricomycetidae</taxon>
        <taxon>Agaricales</taxon>
        <taxon>Agaricales incertae sedis</taxon>
        <taxon>Dendrothele</taxon>
    </lineage>
</organism>
<feature type="compositionally biased region" description="Low complexity" evidence="1">
    <location>
        <begin position="242"/>
        <end position="258"/>
    </location>
</feature>
<dbReference type="EMBL" id="ML179189">
    <property type="protein sequence ID" value="THU95913.1"/>
    <property type="molecule type" value="Genomic_DNA"/>
</dbReference>
<dbReference type="Proteomes" id="UP000297245">
    <property type="component" value="Unassembled WGS sequence"/>
</dbReference>
<proteinExistence type="predicted"/>
<evidence type="ECO:0000313" key="3">
    <source>
        <dbReference type="EMBL" id="THU95913.1"/>
    </source>
</evidence>
<feature type="region of interest" description="Disordered" evidence="1">
    <location>
        <begin position="1"/>
        <end position="94"/>
    </location>
</feature>